<dbReference type="OrthoDB" id="384721at2"/>
<accession>A0A4U1C7M2</accession>
<sequence length="326" mass="36466">MKANLILIGLLLSSSAFSQQKLDVQAHRGGMALLPENTIPAMLNAVKLGAKTLELDVVISADGKVVVSHDNYMSATFMSKPNGTEIDKADEKNHNIYQIGYDSVRKYSLGVKNHPMFPEQQKLKSHKPLLTDLIDSVEAYVKKNNLRPVYYNIETKCSPLGDDKFHPKPAVFVKNLMDVINQKNIKPRLIIQSFDVRTLQVLHQTEPTVKLALLVQGKMNISEDQLKKYGLSAQEVEAYLKQMNAKKGGLDEELANLGFTPAIYSPYYSGVDAEMVKKVHEKKMLILPWTVDKKEDMIALAKMGVDGIITNKPDVLIELVGNYQNK</sequence>
<evidence type="ECO:0000256" key="1">
    <source>
        <dbReference type="SAM" id="SignalP"/>
    </source>
</evidence>
<organism evidence="3 4">
    <name type="scientific">Pedobacter cryotolerans</name>
    <dbReference type="NCBI Taxonomy" id="2571270"/>
    <lineage>
        <taxon>Bacteria</taxon>
        <taxon>Pseudomonadati</taxon>
        <taxon>Bacteroidota</taxon>
        <taxon>Sphingobacteriia</taxon>
        <taxon>Sphingobacteriales</taxon>
        <taxon>Sphingobacteriaceae</taxon>
        <taxon>Pedobacter</taxon>
    </lineage>
</organism>
<name>A0A4U1C7M2_9SPHI</name>
<dbReference type="Proteomes" id="UP000310477">
    <property type="component" value="Unassembled WGS sequence"/>
</dbReference>
<feature type="signal peptide" evidence="1">
    <location>
        <begin position="1"/>
        <end position="18"/>
    </location>
</feature>
<feature type="chain" id="PRO_5020191829" evidence="1">
    <location>
        <begin position="19"/>
        <end position="326"/>
    </location>
</feature>
<dbReference type="RefSeq" id="WP_136876822.1">
    <property type="nucleotide sequence ID" value="NZ_SWBO01000004.1"/>
</dbReference>
<dbReference type="EMBL" id="SWBO01000004">
    <property type="protein sequence ID" value="TKC01454.1"/>
    <property type="molecule type" value="Genomic_DNA"/>
</dbReference>
<gene>
    <name evidence="3" type="ORF">FA045_09470</name>
</gene>
<dbReference type="AlphaFoldDB" id="A0A4U1C7M2"/>
<dbReference type="PANTHER" id="PTHR46211:SF14">
    <property type="entry name" value="GLYCEROPHOSPHODIESTER PHOSPHODIESTERASE"/>
    <property type="match status" value="1"/>
</dbReference>
<dbReference type="InterPro" id="IPR030395">
    <property type="entry name" value="GP_PDE_dom"/>
</dbReference>
<dbReference type="InterPro" id="IPR017946">
    <property type="entry name" value="PLC-like_Pdiesterase_TIM-brl"/>
</dbReference>
<dbReference type="PANTHER" id="PTHR46211">
    <property type="entry name" value="GLYCEROPHOSPHORYL DIESTER PHOSPHODIESTERASE"/>
    <property type="match status" value="1"/>
</dbReference>
<evidence type="ECO:0000259" key="2">
    <source>
        <dbReference type="PROSITE" id="PS51704"/>
    </source>
</evidence>
<keyword evidence="4" id="KW-1185">Reference proteome</keyword>
<feature type="domain" description="GP-PDE" evidence="2">
    <location>
        <begin position="22"/>
        <end position="320"/>
    </location>
</feature>
<dbReference type="SUPFAM" id="SSF51695">
    <property type="entry name" value="PLC-like phosphodiesterases"/>
    <property type="match status" value="1"/>
</dbReference>
<dbReference type="Pfam" id="PF03009">
    <property type="entry name" value="GDPD"/>
    <property type="match status" value="1"/>
</dbReference>
<protein>
    <submittedName>
        <fullName evidence="3">Glycerophosphodiester phosphodiesterase</fullName>
    </submittedName>
</protein>
<evidence type="ECO:0000313" key="4">
    <source>
        <dbReference type="Proteomes" id="UP000310477"/>
    </source>
</evidence>
<dbReference type="GO" id="GO:0006629">
    <property type="term" value="P:lipid metabolic process"/>
    <property type="evidence" value="ECO:0007669"/>
    <property type="project" value="InterPro"/>
</dbReference>
<evidence type="ECO:0000313" key="3">
    <source>
        <dbReference type="EMBL" id="TKC01454.1"/>
    </source>
</evidence>
<proteinExistence type="predicted"/>
<dbReference type="GO" id="GO:0008081">
    <property type="term" value="F:phosphoric diester hydrolase activity"/>
    <property type="evidence" value="ECO:0007669"/>
    <property type="project" value="InterPro"/>
</dbReference>
<dbReference type="PROSITE" id="PS51704">
    <property type="entry name" value="GP_PDE"/>
    <property type="match status" value="1"/>
</dbReference>
<keyword evidence="1" id="KW-0732">Signal</keyword>
<comment type="caution">
    <text evidence="3">The sequence shown here is derived from an EMBL/GenBank/DDBJ whole genome shotgun (WGS) entry which is preliminary data.</text>
</comment>
<reference evidence="3 4" key="1">
    <citation type="submission" date="2019-04" db="EMBL/GenBank/DDBJ databases">
        <title>Pedobacter sp. AR-2-6 sp. nov., isolated from Arctic soil.</title>
        <authorList>
            <person name="Dahal R.H."/>
            <person name="Kim D.-U."/>
        </authorList>
    </citation>
    <scope>NUCLEOTIDE SEQUENCE [LARGE SCALE GENOMIC DNA]</scope>
    <source>
        <strain evidence="3 4">AR-2-6</strain>
    </source>
</reference>
<dbReference type="Gene3D" id="3.20.20.190">
    <property type="entry name" value="Phosphatidylinositol (PI) phosphodiesterase"/>
    <property type="match status" value="1"/>
</dbReference>